<proteinExistence type="predicted"/>
<dbReference type="EMBL" id="BAAADN010000082">
    <property type="protein sequence ID" value="GAA0475361.1"/>
    <property type="molecule type" value="Genomic_DNA"/>
</dbReference>
<feature type="transmembrane region" description="Helical" evidence="1">
    <location>
        <begin position="92"/>
        <end position="111"/>
    </location>
</feature>
<keyword evidence="4" id="KW-1185">Reference proteome</keyword>
<gene>
    <name evidence="2" type="ORF">GCM10008985_34700</name>
    <name evidence="3" type="ORF">MUK72_00465</name>
</gene>
<evidence type="ECO:0000313" key="2">
    <source>
        <dbReference type="EMBL" id="GAA0475361.1"/>
    </source>
</evidence>
<reference evidence="2" key="3">
    <citation type="submission" date="2023-12" db="EMBL/GenBank/DDBJ databases">
        <authorList>
            <person name="Sun Q."/>
            <person name="Inoue M."/>
        </authorList>
    </citation>
    <scope>NUCLEOTIDE SEQUENCE</scope>
    <source>
        <strain evidence="2">JCM 12289</strain>
    </source>
</reference>
<feature type="transmembrane region" description="Helical" evidence="1">
    <location>
        <begin position="65"/>
        <end position="86"/>
    </location>
</feature>
<protein>
    <submittedName>
        <fullName evidence="2">Uncharacterized protein</fullName>
    </submittedName>
</protein>
<name>A0AAV3SL50_HALDO</name>
<keyword evidence="1" id="KW-0812">Transmembrane</keyword>
<accession>A0AAV3SL50</accession>
<dbReference type="KEGG" id="hdo:MUK72_00465"/>
<dbReference type="AlphaFoldDB" id="A0AAV3SL50"/>
<sequence>MYELSDVHLDDYTDESTNQRITCTDQEIRHINAEHEETSVETISIDEISEIRRDTDKSQTGFKRIGYAFAGFGLVFVFMSVPYLLAGAFNPIAGGAYLSAVLCWFGFWMFYRMERGTLDVLEIRVDNEWYRFFTKKEGTAFDEIVSRLPHNVVTRSAGPDQPSP</sequence>
<evidence type="ECO:0000313" key="3">
    <source>
        <dbReference type="EMBL" id="UOO95209.1"/>
    </source>
</evidence>
<dbReference type="RefSeq" id="WP_244702626.1">
    <property type="nucleotide sequence ID" value="NZ_BAAADN010000082.1"/>
</dbReference>
<organism evidence="2 5">
    <name type="scientific">Halococcus dombrowskii</name>
    <dbReference type="NCBI Taxonomy" id="179637"/>
    <lineage>
        <taxon>Archaea</taxon>
        <taxon>Methanobacteriati</taxon>
        <taxon>Methanobacteriota</taxon>
        <taxon>Stenosarchaea group</taxon>
        <taxon>Halobacteria</taxon>
        <taxon>Halobacteriales</taxon>
        <taxon>Halococcaceae</taxon>
        <taxon>Halococcus</taxon>
    </lineage>
</organism>
<dbReference type="GeneID" id="71760275"/>
<evidence type="ECO:0000313" key="4">
    <source>
        <dbReference type="Proteomes" id="UP000830542"/>
    </source>
</evidence>
<reference evidence="3" key="2">
    <citation type="submission" date="2022-04" db="EMBL/GenBank/DDBJ databases">
        <title>Sequencing and genomic assembly of Halococcus dombrowskii.</title>
        <authorList>
            <person name="Lim S.W."/>
            <person name="MacLea K.S."/>
        </authorList>
    </citation>
    <scope>NUCLEOTIDE SEQUENCE</scope>
    <source>
        <strain evidence="3">H4</strain>
    </source>
</reference>
<keyword evidence="1" id="KW-1133">Transmembrane helix</keyword>
<keyword evidence="1" id="KW-0472">Membrane</keyword>
<dbReference type="EMBL" id="CP095005">
    <property type="protein sequence ID" value="UOO95209.1"/>
    <property type="molecule type" value="Genomic_DNA"/>
</dbReference>
<dbReference type="Proteomes" id="UP000830542">
    <property type="component" value="Chromosome"/>
</dbReference>
<evidence type="ECO:0000313" key="5">
    <source>
        <dbReference type="Proteomes" id="UP001500962"/>
    </source>
</evidence>
<dbReference type="Proteomes" id="UP001500962">
    <property type="component" value="Unassembled WGS sequence"/>
</dbReference>
<reference evidence="2" key="1">
    <citation type="journal article" date="2014" name="Int. J. Syst. Evol. Microbiol.">
        <title>Complete genome sequence of Corynebacterium casei LMG S-19264T (=DSM 44701T), isolated from a smear-ripened cheese.</title>
        <authorList>
            <consortium name="US DOE Joint Genome Institute (JGI-PGF)"/>
            <person name="Walter F."/>
            <person name="Albersmeier A."/>
            <person name="Kalinowski J."/>
            <person name="Ruckert C."/>
        </authorList>
    </citation>
    <scope>NUCLEOTIDE SEQUENCE</scope>
    <source>
        <strain evidence="2">JCM 12289</strain>
    </source>
</reference>
<evidence type="ECO:0000256" key="1">
    <source>
        <dbReference type="SAM" id="Phobius"/>
    </source>
</evidence>